<evidence type="ECO:0000256" key="1">
    <source>
        <dbReference type="ARBA" id="ARBA00006432"/>
    </source>
</evidence>
<feature type="domain" description="AMP-dependent synthetase/ligase" evidence="5">
    <location>
        <begin position="58"/>
        <end position="401"/>
    </location>
</feature>
<dbReference type="EMBL" id="LWLN01000001">
    <property type="protein sequence ID" value="OLZ42124.1"/>
    <property type="molecule type" value="Genomic_DNA"/>
</dbReference>
<dbReference type="InterPro" id="IPR020845">
    <property type="entry name" value="AMP-binding_CS"/>
</dbReference>
<gene>
    <name evidence="7" type="ORF">A6E15_14615</name>
</gene>
<organism evidence="7 8">
    <name type="scientific">Natrinema saccharevitans</name>
    <dbReference type="NCBI Taxonomy" id="301967"/>
    <lineage>
        <taxon>Archaea</taxon>
        <taxon>Methanobacteriati</taxon>
        <taxon>Methanobacteriota</taxon>
        <taxon>Stenosarchaea group</taxon>
        <taxon>Halobacteria</taxon>
        <taxon>Halobacteriales</taxon>
        <taxon>Natrialbaceae</taxon>
        <taxon>Natrinema</taxon>
    </lineage>
</organism>
<dbReference type="Gene3D" id="3.30.300.30">
    <property type="match status" value="1"/>
</dbReference>
<dbReference type="InterPro" id="IPR051087">
    <property type="entry name" value="Mitochondrial_ACSM"/>
</dbReference>
<evidence type="ECO:0000256" key="3">
    <source>
        <dbReference type="ARBA" id="ARBA00022741"/>
    </source>
</evidence>
<dbReference type="RefSeq" id="WP_076147324.1">
    <property type="nucleotide sequence ID" value="NZ_LWLN01000001.1"/>
</dbReference>
<keyword evidence="2" id="KW-0436">Ligase</keyword>
<reference evidence="8" key="1">
    <citation type="submission" date="2016-04" db="EMBL/GenBank/DDBJ databases">
        <authorList>
            <person name="Chen S.-C."/>
            <person name="Lai M.-C."/>
        </authorList>
    </citation>
    <scope>NUCLEOTIDE SEQUENCE [LARGE SCALE GENOMIC DNA]</scope>
    <source>
        <strain evidence="8">AB14</strain>
    </source>
</reference>
<accession>A0A1S8B0H4</accession>
<keyword evidence="4" id="KW-0067">ATP-binding</keyword>
<dbReference type="SUPFAM" id="SSF56801">
    <property type="entry name" value="Acetyl-CoA synthetase-like"/>
    <property type="match status" value="1"/>
</dbReference>
<dbReference type="InterPro" id="IPR045851">
    <property type="entry name" value="AMP-bd_C_sf"/>
</dbReference>
<name>A0A1S8B0H4_9EURY</name>
<proteinExistence type="inferred from homology"/>
<dbReference type="Gene3D" id="3.40.50.12780">
    <property type="entry name" value="N-terminal domain of ligase-like"/>
    <property type="match status" value="1"/>
</dbReference>
<dbReference type="GO" id="GO:0006637">
    <property type="term" value="P:acyl-CoA metabolic process"/>
    <property type="evidence" value="ECO:0007669"/>
    <property type="project" value="TreeGrafter"/>
</dbReference>
<dbReference type="AlphaFoldDB" id="A0A1S8B0H4"/>
<keyword evidence="3" id="KW-0547">Nucleotide-binding</keyword>
<evidence type="ECO:0000259" key="5">
    <source>
        <dbReference type="Pfam" id="PF00501"/>
    </source>
</evidence>
<dbReference type="InterPro" id="IPR000873">
    <property type="entry name" value="AMP-dep_synth/lig_dom"/>
</dbReference>
<evidence type="ECO:0000313" key="8">
    <source>
        <dbReference type="Proteomes" id="UP000189370"/>
    </source>
</evidence>
<dbReference type="PANTHER" id="PTHR43605">
    <property type="entry name" value="ACYL-COENZYME A SYNTHETASE"/>
    <property type="match status" value="1"/>
</dbReference>
<dbReference type="Pfam" id="PF00501">
    <property type="entry name" value="AMP-binding"/>
    <property type="match status" value="1"/>
</dbReference>
<dbReference type="GO" id="GO:0016405">
    <property type="term" value="F:CoA-ligase activity"/>
    <property type="evidence" value="ECO:0007669"/>
    <property type="project" value="UniProtKB-ARBA"/>
</dbReference>
<dbReference type="Proteomes" id="UP000189370">
    <property type="component" value="Unassembled WGS sequence"/>
</dbReference>
<feature type="domain" description="AMP-binding enzyme C-terminal" evidence="6">
    <location>
        <begin position="454"/>
        <end position="532"/>
    </location>
</feature>
<dbReference type="STRING" id="301967.A6E15_14615"/>
<evidence type="ECO:0000256" key="4">
    <source>
        <dbReference type="ARBA" id="ARBA00022840"/>
    </source>
</evidence>
<evidence type="ECO:0000259" key="6">
    <source>
        <dbReference type="Pfam" id="PF13193"/>
    </source>
</evidence>
<sequence>MSYDTVYEAVSDRYEPGLGWDEHAHVGDETSLNVAEEALGRHAESDETGLRIRDFETGETATYSFAALAAAANRVSNYLLDHTERGDRVGAMLPTRFELYAVVFGTIQAGRIYLPLAPVFGPDALNYRLEDSGATTLVTTSEGCDAVDGDLSALERVVAIDGGSVEGDVTVDEYDAVRACDDAFEAVETHPNDPYSLTYTSGTTGPPKGVPTSHRGPIELYAYTEYVVDLRPDDVYLVAASPSWSYGLTMGTIMSGIRGTAIGCYRGQFDPRAFFETLEAWDVDNAMIPPTALRQSRAAGIDLEAWDVDLRVLLSAGESLDEETVSWCEDGLGAPPQDAYGLTEGGMVICNYAFDDWEVRPGSMGKVTPGEEVALLDDDGNEVERGEIGEIAIRRDEDARGAYWGRPEATLETFTGPWLRTGDLARRDEDGYYWYVSRADDVIISAGYRIGPAEVEETLLDHPAVEEAAVVGADHETRGQIVKAYVTLVGDREPAAALADELREFARAELSKHEYPREIEFLDALPKTASGKIKRAALAE</sequence>
<dbReference type="InterPro" id="IPR025110">
    <property type="entry name" value="AMP-bd_C"/>
</dbReference>
<dbReference type="GO" id="GO:0004321">
    <property type="term" value="F:fatty-acyl-CoA synthase activity"/>
    <property type="evidence" value="ECO:0007669"/>
    <property type="project" value="TreeGrafter"/>
</dbReference>
<dbReference type="GO" id="GO:0015645">
    <property type="term" value="F:fatty acid ligase activity"/>
    <property type="evidence" value="ECO:0007669"/>
    <property type="project" value="TreeGrafter"/>
</dbReference>
<keyword evidence="8" id="KW-1185">Reference proteome</keyword>
<dbReference type="PANTHER" id="PTHR43605:SF10">
    <property type="entry name" value="ACYL-COA SYNTHETASE MEDIUM CHAIN FAMILY MEMBER 3"/>
    <property type="match status" value="1"/>
</dbReference>
<dbReference type="Pfam" id="PF13193">
    <property type="entry name" value="AMP-binding_C"/>
    <property type="match status" value="1"/>
</dbReference>
<evidence type="ECO:0000256" key="2">
    <source>
        <dbReference type="ARBA" id="ARBA00022598"/>
    </source>
</evidence>
<dbReference type="OrthoDB" id="193284at2157"/>
<dbReference type="InterPro" id="IPR042099">
    <property type="entry name" value="ANL_N_sf"/>
</dbReference>
<dbReference type="GO" id="GO:0006633">
    <property type="term" value="P:fatty acid biosynthetic process"/>
    <property type="evidence" value="ECO:0007669"/>
    <property type="project" value="TreeGrafter"/>
</dbReference>
<evidence type="ECO:0000313" key="7">
    <source>
        <dbReference type="EMBL" id="OLZ42124.1"/>
    </source>
</evidence>
<comment type="similarity">
    <text evidence="1">Belongs to the ATP-dependent AMP-binding enzyme family.</text>
</comment>
<dbReference type="PROSITE" id="PS00455">
    <property type="entry name" value="AMP_BINDING"/>
    <property type="match status" value="1"/>
</dbReference>
<protein>
    <submittedName>
        <fullName evidence="7">AMP-dependent synthetase</fullName>
    </submittedName>
</protein>
<comment type="caution">
    <text evidence="7">The sequence shown here is derived from an EMBL/GenBank/DDBJ whole genome shotgun (WGS) entry which is preliminary data.</text>
</comment>
<dbReference type="GO" id="GO:0005524">
    <property type="term" value="F:ATP binding"/>
    <property type="evidence" value="ECO:0007669"/>
    <property type="project" value="UniProtKB-KW"/>
</dbReference>